<dbReference type="AlphaFoldDB" id="A0A2P2JL19"/>
<sequence>MVCAPTVQTILTACIVLLVVMDQDNKHSSIIPSHHIVIKTNKKQRLQIFSNTQVQAFGSTKTSKVSTTQRLIAGGIEEHLKI</sequence>
<protein>
    <submittedName>
        <fullName evidence="1">Type II peroxiredoxin</fullName>
    </submittedName>
</protein>
<dbReference type="EMBL" id="GGEC01013645">
    <property type="protein sequence ID" value="MBW94128.1"/>
    <property type="molecule type" value="Transcribed_RNA"/>
</dbReference>
<name>A0A2P2JL19_RHIMU</name>
<organism evidence="1">
    <name type="scientific">Rhizophora mucronata</name>
    <name type="common">Asiatic mangrove</name>
    <dbReference type="NCBI Taxonomy" id="61149"/>
    <lineage>
        <taxon>Eukaryota</taxon>
        <taxon>Viridiplantae</taxon>
        <taxon>Streptophyta</taxon>
        <taxon>Embryophyta</taxon>
        <taxon>Tracheophyta</taxon>
        <taxon>Spermatophyta</taxon>
        <taxon>Magnoliopsida</taxon>
        <taxon>eudicotyledons</taxon>
        <taxon>Gunneridae</taxon>
        <taxon>Pentapetalae</taxon>
        <taxon>rosids</taxon>
        <taxon>fabids</taxon>
        <taxon>Malpighiales</taxon>
        <taxon>Rhizophoraceae</taxon>
        <taxon>Rhizophora</taxon>
    </lineage>
</organism>
<reference evidence="1" key="1">
    <citation type="submission" date="2018-02" db="EMBL/GenBank/DDBJ databases">
        <title>Rhizophora mucronata_Transcriptome.</title>
        <authorList>
            <person name="Meera S.P."/>
            <person name="Sreeshan A."/>
            <person name="Augustine A."/>
        </authorList>
    </citation>
    <scope>NUCLEOTIDE SEQUENCE</scope>
    <source>
        <tissue evidence="1">Leaf</tissue>
    </source>
</reference>
<evidence type="ECO:0000313" key="1">
    <source>
        <dbReference type="EMBL" id="MBW94128.1"/>
    </source>
</evidence>
<proteinExistence type="predicted"/>
<accession>A0A2P2JL19</accession>